<feature type="compositionally biased region" description="Low complexity" evidence="1">
    <location>
        <begin position="38"/>
        <end position="62"/>
    </location>
</feature>
<feature type="compositionally biased region" description="Polar residues" evidence="1">
    <location>
        <begin position="1214"/>
        <end position="1226"/>
    </location>
</feature>
<sequence length="1344" mass="146878">MAGNARYDLSSASPEELGFTGSYSNGQRGSYPSANFDRSGSFSESRMFSSGASTPRASASPARSMVPIAQYLSLDPVTMGDQRFTRTGELRRALGISPGSATEDNSFGAAHSKPPPALDAEELKRIKAGIFDENQKTRNRIKKWNGCLLRCHKFSEELNSKNQQRNEMLMNERSGGSNILKVGTQIHRNPSDLGTQRLEDRTKTPVLNKRVRSSVAELRADGRSNTVPRQPLVMGKDRDMHRDGGEVSDLAEEKIRRLPAGGEGWDRKMKKKRSVGPVFTRTIDSDGEVKRVVHHKFNNEPGLQPYDAQIFRSGSFNGSSGINKLDGVSASASSNVRAISKESEKASMTRDFASGMNKERLVVKANNKVNTLEDNNHTVSPSPVTKGKASRTPRTGSVAAVNASPNISRMPGALDGWEQTPGITKGNSVGGPNNRKRPLPTGSSSPPMAQWVGQRPQKISRTRRVNVVSPVSNHDEGQMSSERGHVSEFSARASSAGINGLPLAKDVVNGNKQVRVKHEYVSSPSRLSESEESAAGENHEGKPKEKGTGSSAVEERSLNQNIVPSLMLTKKNKILNKEDTGDGVRRQGRTGRGALSSRISISPMRENPASTKPLRSTRPISDKSGSKTGRPPLKKIADRKAVARLGQTPISGSPDSTGESDDDREELLAAANFACSASYLSCSGSFWKKMEPVFAPICSEDLSFLKQHVIATICYQKDDLSSALSYIDHSKKLTSLFCFLIDVWGQLKSTEDLQKRLSKMFGRSNNLDDLVLEEDVPAHLVHEESEENLQELGQPNFLARTSDLVNPDQYNIAFRGGSRRNNVTPLYQRVLSALIVEDESEEFAENSGGRSISFQYTRDNSPGDSCVPIDFELESTNGIDFNHESMLSFQSQKQSSLDGFSCNGSTTINRNGDSHKKSYNDHLVQESNGFMHLKTGIFPGLSEHNDKKSSIHSNAFGISAYDCPYEELDLEDKLLMELQSVGLYPETVPDLADGEDEVITQDIIELKKKLHQVVKVGKKEEYLDKATKAIKEGRETQRWPLEQVAMDRLVELAYRKQLATRGSSASKFGVPKVSKQVALAFTKRTLAKCRKFEETGKSCFCEPPLRDVIFAAPPTNVTESTSCIQDPGASGCAGRVERHDLSNDKHGRGALFDQDFARTGPILNRGKKKELLLDDVGGNALFKATSSLGNTLLGGAKGKRSERERDKDVLARNSVTKAGRSSQSNIKGDRKTKSKPKQKIAQLSTSGDGIINKFKDTGSSKKGEAGATSNGSNLVDSAKEGRGATNIAEFQELDPIELHEGNDFGDTQDLNSLFDGLPENDFVGEILLDDLPLQIPMDDLSTIL</sequence>
<accession>A0A835JWQ0</accession>
<comment type="caution">
    <text evidence="2">The sequence shown here is derived from an EMBL/GenBank/DDBJ whole genome shotgun (WGS) entry which is preliminary data.</text>
</comment>
<dbReference type="EMBL" id="JADGMS010000010">
    <property type="protein sequence ID" value="KAF9674995.1"/>
    <property type="molecule type" value="Genomic_DNA"/>
</dbReference>
<organism evidence="2 3">
    <name type="scientific">Salix dunnii</name>
    <dbReference type="NCBI Taxonomy" id="1413687"/>
    <lineage>
        <taxon>Eukaryota</taxon>
        <taxon>Viridiplantae</taxon>
        <taxon>Streptophyta</taxon>
        <taxon>Embryophyta</taxon>
        <taxon>Tracheophyta</taxon>
        <taxon>Spermatophyta</taxon>
        <taxon>Magnoliopsida</taxon>
        <taxon>eudicotyledons</taxon>
        <taxon>Gunneridae</taxon>
        <taxon>Pentapetalae</taxon>
        <taxon>rosids</taxon>
        <taxon>fabids</taxon>
        <taxon>Malpighiales</taxon>
        <taxon>Salicaceae</taxon>
        <taxon>Saliceae</taxon>
        <taxon>Salix</taxon>
    </lineage>
</organism>
<feature type="region of interest" description="Disordered" evidence="1">
    <location>
        <begin position="1214"/>
        <end position="1278"/>
    </location>
</feature>
<evidence type="ECO:0000313" key="2">
    <source>
        <dbReference type="EMBL" id="KAF9674995.1"/>
    </source>
</evidence>
<dbReference type="PANTHER" id="PTHR31115:SF2">
    <property type="entry name" value="OS05G0107300 PROTEIN"/>
    <property type="match status" value="1"/>
</dbReference>
<reference evidence="2 3" key="1">
    <citation type="submission" date="2020-10" db="EMBL/GenBank/DDBJ databases">
        <title>Plant Genome Project.</title>
        <authorList>
            <person name="Zhang R.-G."/>
        </authorList>
    </citation>
    <scope>NUCLEOTIDE SEQUENCE [LARGE SCALE GENOMIC DNA]</scope>
    <source>
        <strain evidence="2">FAFU-HL-1</strain>
        <tissue evidence="2">Leaf</tissue>
    </source>
</reference>
<evidence type="ECO:0000256" key="1">
    <source>
        <dbReference type="SAM" id="MobiDB-lite"/>
    </source>
</evidence>
<protein>
    <submittedName>
        <fullName evidence="2">Uncharacterized protein</fullName>
    </submittedName>
</protein>
<feature type="compositionally biased region" description="Polar residues" evidence="1">
    <location>
        <begin position="648"/>
        <end position="657"/>
    </location>
</feature>
<feature type="compositionally biased region" description="Polar residues" evidence="1">
    <location>
        <begin position="371"/>
        <end position="383"/>
    </location>
</feature>
<proteinExistence type="predicted"/>
<dbReference type="OrthoDB" id="1915143at2759"/>
<keyword evidence="3" id="KW-1185">Reference proteome</keyword>
<feature type="compositionally biased region" description="Polar residues" evidence="1">
    <location>
        <begin position="421"/>
        <end position="431"/>
    </location>
</feature>
<dbReference type="PANTHER" id="PTHR31115">
    <property type="entry name" value="OS05G0107300 PROTEIN"/>
    <property type="match status" value="1"/>
</dbReference>
<name>A0A835JWQ0_9ROSI</name>
<evidence type="ECO:0000313" key="3">
    <source>
        <dbReference type="Proteomes" id="UP000657918"/>
    </source>
</evidence>
<feature type="region of interest" description="Disordered" evidence="1">
    <location>
        <begin position="96"/>
        <end position="116"/>
    </location>
</feature>
<feature type="region of interest" description="Disordered" evidence="1">
    <location>
        <begin position="371"/>
        <end position="491"/>
    </location>
</feature>
<feature type="compositionally biased region" description="Polar residues" evidence="1">
    <location>
        <begin position="21"/>
        <end position="33"/>
    </location>
</feature>
<feature type="region of interest" description="Disordered" evidence="1">
    <location>
        <begin position="1"/>
        <end position="62"/>
    </location>
</feature>
<feature type="compositionally biased region" description="Basic and acidic residues" evidence="1">
    <location>
        <begin position="537"/>
        <end position="557"/>
    </location>
</feature>
<dbReference type="Proteomes" id="UP000657918">
    <property type="component" value="Unassembled WGS sequence"/>
</dbReference>
<feature type="compositionally biased region" description="Basic and acidic residues" evidence="1">
    <location>
        <begin position="1253"/>
        <end position="1264"/>
    </location>
</feature>
<feature type="region of interest" description="Disordered" evidence="1">
    <location>
        <begin position="518"/>
        <end position="663"/>
    </location>
</feature>
<feature type="compositionally biased region" description="Basic and acidic residues" evidence="1">
    <location>
        <begin position="575"/>
        <end position="585"/>
    </location>
</feature>
<feature type="compositionally biased region" description="Basic and acidic residues" evidence="1">
    <location>
        <begin position="473"/>
        <end position="486"/>
    </location>
</feature>
<gene>
    <name evidence="2" type="ORF">SADUNF_Sadunf10G0185600</name>
</gene>
<feature type="region of interest" description="Disordered" evidence="1">
    <location>
        <begin position="225"/>
        <end position="247"/>
    </location>
</feature>
<feature type="compositionally biased region" description="Basic and acidic residues" evidence="1">
    <location>
        <begin position="235"/>
        <end position="247"/>
    </location>
</feature>